<dbReference type="SUPFAM" id="SSF56436">
    <property type="entry name" value="C-type lectin-like"/>
    <property type="match status" value="1"/>
</dbReference>
<feature type="domain" description="Sulfatase-modifying factor enzyme-like" evidence="1">
    <location>
        <begin position="194"/>
        <end position="432"/>
    </location>
</feature>
<dbReference type="InterPro" id="IPR016187">
    <property type="entry name" value="CTDL_fold"/>
</dbReference>
<dbReference type="EMBL" id="FPBZ01000002">
    <property type="protein sequence ID" value="SFU38956.1"/>
    <property type="molecule type" value="Genomic_DNA"/>
</dbReference>
<evidence type="ECO:0000313" key="2">
    <source>
        <dbReference type="EMBL" id="SFU38956.1"/>
    </source>
</evidence>
<reference evidence="2 3" key="1">
    <citation type="submission" date="2016-10" db="EMBL/GenBank/DDBJ databases">
        <authorList>
            <person name="de Groot N.N."/>
        </authorList>
    </citation>
    <scope>NUCLEOTIDE SEQUENCE [LARGE SCALE GENOMIC DNA]</scope>
    <source>
        <strain evidence="2 3">Nl14</strain>
    </source>
</reference>
<dbReference type="Gene3D" id="3.90.1580.10">
    <property type="entry name" value="paralog of FGE (formylglycine-generating enzyme)"/>
    <property type="match status" value="1"/>
</dbReference>
<dbReference type="NCBIfam" id="TIGR03440">
    <property type="entry name" value="egtB_TIGR03440"/>
    <property type="match status" value="1"/>
</dbReference>
<evidence type="ECO:0000259" key="1">
    <source>
        <dbReference type="Pfam" id="PF03781"/>
    </source>
</evidence>
<gene>
    <name evidence="2" type="ORF">SAMN05216417_102156</name>
</gene>
<proteinExistence type="predicted"/>
<dbReference type="RefSeq" id="WP_074973000.1">
    <property type="nucleotide sequence ID" value="NZ_FPBZ01000002.1"/>
</dbReference>
<evidence type="ECO:0000313" key="3">
    <source>
        <dbReference type="Proteomes" id="UP000182649"/>
    </source>
</evidence>
<dbReference type="InterPro" id="IPR051043">
    <property type="entry name" value="Sulfatase_Mod_Factor_Kinase"/>
</dbReference>
<sequence length="440" mass="50881">MLKTLDRPVVLSPLPTWLQRYREIRRQTLKLVETLGPDDQMVQSMADASPSKWHLAHTTWFFEEFILAQHFQGYARFDDRFSFLFNSYYKRLGGHPHRSIRGTFSRPTLDQIRLYRAYVDNAMDKFLASEASEEALRLLELGLNHEQQHQELIVTDIKHAFWTNPLRPSYLGGQMRTVATTATAAAPLKWCRFEEGIYQVGHDTEGFAFDNELPRHPTYLSAFRIASRLVTNEEYLEFMADGGYRRPELWLSDAWDHVCEKQWTAPLYWEQTGNGWTQFTCRGSVPVNPSEPVCHVSFYEADAFARWTGARLPTESEWEVAARSNRCSDNNSPNLLESGIFHPAPAVYWASQQTSIQQMLGDVWEWTSSPYSAYAGYRPPAGAEGEYNGKFMCNQMVLRGGSCVTPRSHIRKSYRNFFLPQKRWQFSGIRLAHDSNDRIS</sequence>
<accession>A0A1I7FSG1</accession>
<dbReference type="PANTHER" id="PTHR23150:SF36">
    <property type="entry name" value="HERCYNINE OXYGENASE"/>
    <property type="match status" value="1"/>
</dbReference>
<organism evidence="2 3">
    <name type="scientific">Nitrosospira multiformis</name>
    <dbReference type="NCBI Taxonomy" id="1231"/>
    <lineage>
        <taxon>Bacteria</taxon>
        <taxon>Pseudomonadati</taxon>
        <taxon>Pseudomonadota</taxon>
        <taxon>Betaproteobacteria</taxon>
        <taxon>Nitrosomonadales</taxon>
        <taxon>Nitrosomonadaceae</taxon>
        <taxon>Nitrosospira</taxon>
    </lineage>
</organism>
<dbReference type="AlphaFoldDB" id="A0A1I7FSG1"/>
<dbReference type="InterPro" id="IPR017806">
    <property type="entry name" value="EgtB"/>
</dbReference>
<name>A0A1I7FSG1_9PROT</name>
<dbReference type="InterPro" id="IPR042095">
    <property type="entry name" value="SUMF_sf"/>
</dbReference>
<dbReference type="GO" id="GO:0052699">
    <property type="term" value="P:ergothioneine biosynthetic process"/>
    <property type="evidence" value="ECO:0007669"/>
    <property type="project" value="InterPro"/>
</dbReference>
<dbReference type="PANTHER" id="PTHR23150">
    <property type="entry name" value="SULFATASE MODIFYING FACTOR 1, 2"/>
    <property type="match status" value="1"/>
</dbReference>
<dbReference type="Pfam" id="PF03781">
    <property type="entry name" value="FGE-sulfatase"/>
    <property type="match status" value="1"/>
</dbReference>
<dbReference type="Proteomes" id="UP000182649">
    <property type="component" value="Unassembled WGS sequence"/>
</dbReference>
<protein>
    <submittedName>
        <fullName evidence="2">Ergothioneine biosynthesis protein EgtB</fullName>
    </submittedName>
</protein>
<dbReference type="InterPro" id="IPR005532">
    <property type="entry name" value="SUMF_dom"/>
</dbReference>